<dbReference type="OrthoDB" id="7271028at2"/>
<evidence type="ECO:0000313" key="4">
    <source>
        <dbReference type="Proteomes" id="UP000315751"/>
    </source>
</evidence>
<dbReference type="PROSITE" id="PS50110">
    <property type="entry name" value="RESPONSE_REGULATORY"/>
    <property type="match status" value="1"/>
</dbReference>
<dbReference type="InterPro" id="IPR001789">
    <property type="entry name" value="Sig_transdc_resp-reg_receiver"/>
</dbReference>
<dbReference type="Pfam" id="PF00072">
    <property type="entry name" value="Response_reg"/>
    <property type="match status" value="1"/>
</dbReference>
<gene>
    <name evidence="3" type="ORF">FBZ90_11249</name>
</gene>
<dbReference type="PANTHER" id="PTHR43228:SF1">
    <property type="entry name" value="TWO-COMPONENT RESPONSE REGULATOR ARR22"/>
    <property type="match status" value="1"/>
</dbReference>
<name>A0A560GXI8_9PROT</name>
<evidence type="ECO:0000313" key="3">
    <source>
        <dbReference type="EMBL" id="TWB38561.1"/>
    </source>
</evidence>
<dbReference type="GO" id="GO:0000160">
    <property type="term" value="P:phosphorelay signal transduction system"/>
    <property type="evidence" value="ECO:0007669"/>
    <property type="project" value="InterPro"/>
</dbReference>
<comment type="caution">
    <text evidence="3">The sequence shown here is derived from an EMBL/GenBank/DDBJ whole genome shotgun (WGS) entry which is preliminary data.</text>
</comment>
<reference evidence="3 4" key="1">
    <citation type="submission" date="2019-06" db="EMBL/GenBank/DDBJ databases">
        <title>Genomic Encyclopedia of Type Strains, Phase IV (KMG-V): Genome sequencing to study the core and pangenomes of soil and plant-associated prokaryotes.</title>
        <authorList>
            <person name="Whitman W."/>
        </authorList>
    </citation>
    <scope>NUCLEOTIDE SEQUENCE [LARGE SCALE GENOMIC DNA]</scope>
    <source>
        <strain evidence="3 4">BR 11622</strain>
    </source>
</reference>
<dbReference type="Proteomes" id="UP000315751">
    <property type="component" value="Unassembled WGS sequence"/>
</dbReference>
<dbReference type="PANTHER" id="PTHR43228">
    <property type="entry name" value="TWO-COMPONENT RESPONSE REGULATOR"/>
    <property type="match status" value="1"/>
</dbReference>
<accession>A0A560GXI8</accession>
<dbReference type="AlphaFoldDB" id="A0A560GXI8"/>
<dbReference type="CDD" id="cd00156">
    <property type="entry name" value="REC"/>
    <property type="match status" value="1"/>
</dbReference>
<dbReference type="Gene3D" id="3.40.50.2300">
    <property type="match status" value="1"/>
</dbReference>
<dbReference type="SUPFAM" id="SSF52172">
    <property type="entry name" value="CheY-like"/>
    <property type="match status" value="1"/>
</dbReference>
<dbReference type="InterPro" id="IPR052048">
    <property type="entry name" value="ST_Response_Regulator"/>
</dbReference>
<keyword evidence="1" id="KW-0597">Phosphoprotein</keyword>
<evidence type="ECO:0000256" key="1">
    <source>
        <dbReference type="PROSITE-ProRule" id="PRU00169"/>
    </source>
</evidence>
<dbReference type="SMART" id="SM00448">
    <property type="entry name" value="REC"/>
    <property type="match status" value="1"/>
</dbReference>
<dbReference type="InterPro" id="IPR011006">
    <property type="entry name" value="CheY-like_superfamily"/>
</dbReference>
<feature type="domain" description="Response regulatory" evidence="2">
    <location>
        <begin position="7"/>
        <end position="126"/>
    </location>
</feature>
<keyword evidence="4" id="KW-1185">Reference proteome</keyword>
<sequence>MILTGVRILVADDEPFTRSVVETTLRKMGAAVTACGDGRQALDIIAATPHFDIVLLDFMMPWAHGLYVLKQIRMGATQLPAGVPVGIFTSSNEETTVSLSIALDCDAFLVKPVDRVSLMERLGRLLSRRGRAPQPPERYERVDVGPPNEIMAPAAGALALTPRLVESGYHLDELRPGMVLRAPLTTVQGQEVVPAGVTLTEDLLTLLGDLGRVVHLHPAQIA</sequence>
<dbReference type="EMBL" id="VITR01000012">
    <property type="protein sequence ID" value="TWB38561.1"/>
    <property type="molecule type" value="Genomic_DNA"/>
</dbReference>
<feature type="modified residue" description="4-aspartylphosphate" evidence="1">
    <location>
        <position position="57"/>
    </location>
</feature>
<proteinExistence type="predicted"/>
<evidence type="ECO:0000259" key="2">
    <source>
        <dbReference type="PROSITE" id="PS50110"/>
    </source>
</evidence>
<organism evidence="3 4">
    <name type="scientific">Nitrospirillum amazonense</name>
    <dbReference type="NCBI Taxonomy" id="28077"/>
    <lineage>
        <taxon>Bacteria</taxon>
        <taxon>Pseudomonadati</taxon>
        <taxon>Pseudomonadota</taxon>
        <taxon>Alphaproteobacteria</taxon>
        <taxon>Rhodospirillales</taxon>
        <taxon>Azospirillaceae</taxon>
        <taxon>Nitrospirillum</taxon>
    </lineage>
</organism>
<protein>
    <submittedName>
        <fullName evidence="3">Response regulator receiver domain-containing protein</fullName>
    </submittedName>
</protein>